<reference evidence="2" key="1">
    <citation type="submission" date="2013-10" db="EMBL/GenBank/DDBJ databases">
        <title>Genomic analysis of the causative agents of coccidiosis in chickens.</title>
        <authorList>
            <person name="Reid A.J."/>
            <person name="Blake D."/>
            <person name="Billington K."/>
            <person name="Browne H."/>
            <person name="Dunn M."/>
            <person name="Hung S."/>
            <person name="Kawahara F."/>
            <person name="Miranda-Saavedra D."/>
            <person name="Mourier T."/>
            <person name="Nagra H."/>
            <person name="Otto T.D."/>
            <person name="Rawlings N."/>
            <person name="Sanchez A."/>
            <person name="Sanders M."/>
            <person name="Subramaniam C."/>
            <person name="Tay Y."/>
            <person name="Dear P."/>
            <person name="Doerig C."/>
            <person name="Gruber A."/>
            <person name="Parkinson J."/>
            <person name="Shirley M."/>
            <person name="Wan K.L."/>
            <person name="Berriman M."/>
            <person name="Tomley F."/>
            <person name="Pain A."/>
        </authorList>
    </citation>
    <scope>NUCLEOTIDE SEQUENCE [LARGE SCALE GENOMIC DNA]</scope>
    <source>
        <strain evidence="2">Houghton</strain>
    </source>
</reference>
<organism evidence="2 3">
    <name type="scientific">Eimeria brunetti</name>
    <dbReference type="NCBI Taxonomy" id="51314"/>
    <lineage>
        <taxon>Eukaryota</taxon>
        <taxon>Sar</taxon>
        <taxon>Alveolata</taxon>
        <taxon>Apicomplexa</taxon>
        <taxon>Conoidasida</taxon>
        <taxon>Coccidia</taxon>
        <taxon>Eucoccidiorida</taxon>
        <taxon>Eimeriorina</taxon>
        <taxon>Eimeriidae</taxon>
        <taxon>Eimeria</taxon>
    </lineage>
</organism>
<dbReference type="VEuPathDB" id="ToxoDB:EBH_0001970"/>
<protein>
    <submittedName>
        <fullName evidence="2">Uncharacterized protein</fullName>
    </submittedName>
</protein>
<dbReference type="Proteomes" id="UP000030750">
    <property type="component" value="Unassembled WGS sequence"/>
</dbReference>
<evidence type="ECO:0000313" key="3">
    <source>
        <dbReference type="Proteomes" id="UP000030750"/>
    </source>
</evidence>
<dbReference type="EMBL" id="HG713024">
    <property type="protein sequence ID" value="CDJ51826.1"/>
    <property type="molecule type" value="Genomic_DNA"/>
</dbReference>
<dbReference type="AlphaFoldDB" id="U6LNS8"/>
<dbReference type="OrthoDB" id="346048at2759"/>
<proteinExistence type="predicted"/>
<feature type="region of interest" description="Disordered" evidence="1">
    <location>
        <begin position="192"/>
        <end position="219"/>
    </location>
</feature>
<gene>
    <name evidence="2" type="ORF">EBH_0001970</name>
</gene>
<keyword evidence="3" id="KW-1185">Reference proteome</keyword>
<evidence type="ECO:0000256" key="1">
    <source>
        <dbReference type="SAM" id="MobiDB-lite"/>
    </source>
</evidence>
<reference evidence="2" key="2">
    <citation type="submission" date="2013-10" db="EMBL/GenBank/DDBJ databases">
        <authorList>
            <person name="Aslett M."/>
        </authorList>
    </citation>
    <scope>NUCLEOTIDE SEQUENCE [LARGE SCALE GENOMIC DNA]</scope>
    <source>
        <strain evidence="2">Houghton</strain>
    </source>
</reference>
<name>U6LNS8_9EIME</name>
<feature type="region of interest" description="Disordered" evidence="1">
    <location>
        <begin position="453"/>
        <end position="531"/>
    </location>
</feature>
<evidence type="ECO:0000313" key="2">
    <source>
        <dbReference type="EMBL" id="CDJ51826.1"/>
    </source>
</evidence>
<sequence>MILEEDWALCPLFLPQPCWGDGVRKGGEAQHEYTGIGAESLKLMRCAAYPPRNTSQYSGTLFKIASEKHRSALAAMSRNVAASLALLRLPAAACSCHCRCPQNDLAVHGEIRTACSLGQCSVNRGSSACVSPMNQRNSAEGQEAAADAELCGCLQLALRHLRVASEEGEKLGELLRFNGEKLESSKVCDTVNCSEGAAPPPAERDKPSDEQEQPLQPSIASPVQCLEVYTAVGQDSITNKRRFQEEEGLKEAFADDDPIVRERSQITLRELEMKLKTTEKERQRVPRVLKELSLTGFDNIDGSDCKAAEDRAIVRVVTESSNDMGCFSAADSRIQGFPLGEPKADVHEKATPLFTNVIEGDVNAKSGVQQGFVGVAPLNTEKGVLEGVSQPEGTEDMCRLGGVGCLDDEEVAFQIRLQDLKGCSAGNISYSPETLATRSLMLQLRRVLKRQRRTLAEERDSSPAIATPLETPPGSNESGTVGDSMDYEDWSACDGVEGPSCAAEAPTWGAAFPHSADTGGDGLNRQKGDSM</sequence>
<accession>U6LNS8</accession>